<comment type="caution">
    <text evidence="2">The sequence shown here is derived from an EMBL/GenBank/DDBJ whole genome shotgun (WGS) entry which is preliminary data.</text>
</comment>
<feature type="compositionally biased region" description="Basic and acidic residues" evidence="1">
    <location>
        <begin position="60"/>
        <end position="73"/>
    </location>
</feature>
<dbReference type="AlphaFoldDB" id="A0A0W0RBL3"/>
<dbReference type="PATRIC" id="fig|447.4.peg.3672"/>
<reference evidence="2 3" key="1">
    <citation type="submission" date="2015-11" db="EMBL/GenBank/DDBJ databases">
        <title>Genomic analysis of 38 Legionella species identifies large and diverse effector repertoires.</title>
        <authorList>
            <person name="Burstein D."/>
            <person name="Amaro F."/>
            <person name="Zusman T."/>
            <person name="Lifshitz Z."/>
            <person name="Cohen O."/>
            <person name="Gilbert J.A."/>
            <person name="Pupko T."/>
            <person name="Shuman H.A."/>
            <person name="Segal G."/>
        </authorList>
    </citation>
    <scope>NUCLEOTIDE SEQUENCE [LARGE SCALE GENOMIC DNA]</scope>
    <source>
        <strain evidence="2 3">WIGA</strain>
    </source>
</reference>
<name>A0A0W0RBL3_LEGBO</name>
<dbReference type="Proteomes" id="UP000054695">
    <property type="component" value="Unassembled WGS sequence"/>
</dbReference>
<dbReference type="EMBL" id="LNXU01000056">
    <property type="protein sequence ID" value="KTC68447.1"/>
    <property type="molecule type" value="Genomic_DNA"/>
</dbReference>
<dbReference type="PROSITE" id="PS51257">
    <property type="entry name" value="PROKAR_LIPOPROTEIN"/>
    <property type="match status" value="1"/>
</dbReference>
<accession>A0A0W0RBL3</accession>
<evidence type="ECO:0000256" key="1">
    <source>
        <dbReference type="SAM" id="MobiDB-lite"/>
    </source>
</evidence>
<organism evidence="2 3">
    <name type="scientific">Legionella bozemanae</name>
    <name type="common">Fluoribacter bozemanae</name>
    <dbReference type="NCBI Taxonomy" id="447"/>
    <lineage>
        <taxon>Bacteria</taxon>
        <taxon>Pseudomonadati</taxon>
        <taxon>Pseudomonadota</taxon>
        <taxon>Gammaproteobacteria</taxon>
        <taxon>Legionellales</taxon>
        <taxon>Legionellaceae</taxon>
        <taxon>Legionella</taxon>
    </lineage>
</organism>
<proteinExistence type="predicted"/>
<evidence type="ECO:0000313" key="3">
    <source>
        <dbReference type="Proteomes" id="UP000054695"/>
    </source>
</evidence>
<gene>
    <name evidence="2" type="ORF">Lboz_3432</name>
</gene>
<dbReference type="RefSeq" id="WP_235810599.1">
    <property type="nucleotide sequence ID" value="NZ_CAAAIY010000007.1"/>
</dbReference>
<protein>
    <submittedName>
        <fullName evidence="2">Uncharacterized protein</fullName>
    </submittedName>
</protein>
<feature type="region of interest" description="Disordered" evidence="1">
    <location>
        <begin position="53"/>
        <end position="73"/>
    </location>
</feature>
<dbReference type="STRING" id="447.Lboz_3432"/>
<keyword evidence="3" id="KW-1185">Reference proteome</keyword>
<sequence>MHLFLRNKVKTGNTSCLRLFLAMSIIFWGVALVSCTSTQSIPKEAHPEGLYAGDFGGNGEHVHELHNKKVQEH</sequence>
<evidence type="ECO:0000313" key="2">
    <source>
        <dbReference type="EMBL" id="KTC68447.1"/>
    </source>
</evidence>